<dbReference type="AlphaFoldDB" id="A0A1L7WIK9"/>
<sequence>MPSITLRILKVKRISIDELLQLEIGCPNISVLRVGHVDFDVQNGDVFFWRAFDAFKKLEYLYLLERKCRADDAVEAIGAHTWVYDWIQHINASHQKSLKCVAMWAQFWRRPEIQKTIGYLCTSGGFIFGLEEKENDIRREFDSQEFVAAFWTP</sequence>
<evidence type="ECO:0000313" key="2">
    <source>
        <dbReference type="Proteomes" id="UP000184330"/>
    </source>
</evidence>
<reference evidence="1 2" key="1">
    <citation type="submission" date="2016-03" db="EMBL/GenBank/DDBJ databases">
        <authorList>
            <person name="Ploux O."/>
        </authorList>
    </citation>
    <scope>NUCLEOTIDE SEQUENCE [LARGE SCALE GENOMIC DNA]</scope>
    <source>
        <strain evidence="1 2">UAMH 11012</strain>
    </source>
</reference>
<dbReference type="Proteomes" id="UP000184330">
    <property type="component" value="Unassembled WGS sequence"/>
</dbReference>
<keyword evidence="2" id="KW-1185">Reference proteome</keyword>
<protein>
    <submittedName>
        <fullName evidence="1">Uncharacterized protein</fullName>
    </submittedName>
</protein>
<evidence type="ECO:0000313" key="1">
    <source>
        <dbReference type="EMBL" id="CZR52610.1"/>
    </source>
</evidence>
<dbReference type="EMBL" id="FJOG01000003">
    <property type="protein sequence ID" value="CZR52610.1"/>
    <property type="molecule type" value="Genomic_DNA"/>
</dbReference>
<gene>
    <name evidence="1" type="ORF">PAC_02487</name>
</gene>
<organism evidence="1 2">
    <name type="scientific">Phialocephala subalpina</name>
    <dbReference type="NCBI Taxonomy" id="576137"/>
    <lineage>
        <taxon>Eukaryota</taxon>
        <taxon>Fungi</taxon>
        <taxon>Dikarya</taxon>
        <taxon>Ascomycota</taxon>
        <taxon>Pezizomycotina</taxon>
        <taxon>Leotiomycetes</taxon>
        <taxon>Helotiales</taxon>
        <taxon>Mollisiaceae</taxon>
        <taxon>Phialocephala</taxon>
        <taxon>Phialocephala fortinii species complex</taxon>
    </lineage>
</organism>
<accession>A0A1L7WIK9</accession>
<name>A0A1L7WIK9_9HELO</name>
<proteinExistence type="predicted"/>